<dbReference type="STRING" id="1164594.SAMN05216204_11558"/>
<keyword evidence="2" id="KW-0808">Transferase</keyword>
<evidence type="ECO:0000259" key="1">
    <source>
        <dbReference type="Pfam" id="PF00535"/>
    </source>
</evidence>
<dbReference type="SUPFAM" id="SSF53448">
    <property type="entry name" value="Nucleotide-diphospho-sugar transferases"/>
    <property type="match status" value="1"/>
</dbReference>
<gene>
    <name evidence="2" type="ORF">SAMN05216204_11558</name>
</gene>
<feature type="domain" description="Glycosyltransferase 2-like" evidence="1">
    <location>
        <begin position="12"/>
        <end position="114"/>
    </location>
</feature>
<sequence length="266" mass="29281">MRTSPPGKPIFSIVTCTWNSAATLADTLASVQAQTCQDIEHIFVDGGSTDATLEMIAAYPGNKRLLRDVQGGISRAMNQGIEAARGEIVAHLHSDDYYKGPEVLATVRRAFEQQQAAGRPVEWVYGNIQVLKDGKMAPPYAMPAFSYRALVSGRSAIAHPAVFVRRAAFERVGMFDEQLKYAMDIDLWLRLGAVALPAMIDQPLAVFRDHAGSVSSSNRLKARQEEFTVRRRHMDKAPLAFGIYCLRYLKRLRALQAEAPAVASAS</sequence>
<dbReference type="Pfam" id="PF00535">
    <property type="entry name" value="Glycos_transf_2"/>
    <property type="match status" value="1"/>
</dbReference>
<dbReference type="Gene3D" id="3.90.550.10">
    <property type="entry name" value="Spore Coat Polysaccharide Biosynthesis Protein SpsA, Chain A"/>
    <property type="match status" value="1"/>
</dbReference>
<evidence type="ECO:0000313" key="2">
    <source>
        <dbReference type="EMBL" id="SFD06409.1"/>
    </source>
</evidence>
<reference evidence="3" key="1">
    <citation type="submission" date="2016-10" db="EMBL/GenBank/DDBJ databases">
        <authorList>
            <person name="Varghese N."/>
            <person name="Submissions S."/>
        </authorList>
    </citation>
    <scope>NUCLEOTIDE SEQUENCE [LARGE SCALE GENOMIC DNA]</scope>
    <source>
        <strain evidence="3">CGMCC 1.12041</strain>
    </source>
</reference>
<dbReference type="InterPro" id="IPR001173">
    <property type="entry name" value="Glyco_trans_2-like"/>
</dbReference>
<accession>A0A1I1P9C4</accession>
<dbReference type="RefSeq" id="WP_091875154.1">
    <property type="nucleotide sequence ID" value="NZ_FOLD01000015.1"/>
</dbReference>
<keyword evidence="3" id="KW-1185">Reference proteome</keyword>
<proteinExistence type="predicted"/>
<dbReference type="CDD" id="cd06433">
    <property type="entry name" value="GT_2_WfgS_like"/>
    <property type="match status" value="1"/>
</dbReference>
<dbReference type="GO" id="GO:0016758">
    <property type="term" value="F:hexosyltransferase activity"/>
    <property type="evidence" value="ECO:0007669"/>
    <property type="project" value="UniProtKB-ARBA"/>
</dbReference>
<protein>
    <submittedName>
        <fullName evidence="2">Glycosyltransferase, GT2 family</fullName>
    </submittedName>
</protein>
<evidence type="ECO:0000313" key="3">
    <source>
        <dbReference type="Proteomes" id="UP000198639"/>
    </source>
</evidence>
<dbReference type="InterPro" id="IPR029044">
    <property type="entry name" value="Nucleotide-diphossugar_trans"/>
</dbReference>
<dbReference type="PANTHER" id="PTHR22916">
    <property type="entry name" value="GLYCOSYLTRANSFERASE"/>
    <property type="match status" value="1"/>
</dbReference>
<organism evidence="2 3">
    <name type="scientific">Massilia yuzhufengensis</name>
    <dbReference type="NCBI Taxonomy" id="1164594"/>
    <lineage>
        <taxon>Bacteria</taxon>
        <taxon>Pseudomonadati</taxon>
        <taxon>Pseudomonadota</taxon>
        <taxon>Betaproteobacteria</taxon>
        <taxon>Burkholderiales</taxon>
        <taxon>Oxalobacteraceae</taxon>
        <taxon>Telluria group</taxon>
        <taxon>Massilia</taxon>
    </lineage>
</organism>
<dbReference type="Proteomes" id="UP000198639">
    <property type="component" value="Unassembled WGS sequence"/>
</dbReference>
<dbReference type="EMBL" id="FOLD01000015">
    <property type="protein sequence ID" value="SFD06409.1"/>
    <property type="molecule type" value="Genomic_DNA"/>
</dbReference>
<dbReference type="AlphaFoldDB" id="A0A1I1P9C4"/>
<dbReference type="PANTHER" id="PTHR22916:SF3">
    <property type="entry name" value="UDP-GLCNAC:BETAGAL BETA-1,3-N-ACETYLGLUCOSAMINYLTRANSFERASE-LIKE PROTEIN 1"/>
    <property type="match status" value="1"/>
</dbReference>
<name>A0A1I1P9C4_9BURK</name>
<dbReference type="OrthoDB" id="8564828at2"/>